<dbReference type="GO" id="GO:0016887">
    <property type="term" value="F:ATP hydrolysis activity"/>
    <property type="evidence" value="ECO:0007669"/>
    <property type="project" value="InterPro"/>
</dbReference>
<dbReference type="AlphaFoldDB" id="A0A2J6QQK2"/>
<dbReference type="GO" id="GO:0005524">
    <property type="term" value="F:ATP binding"/>
    <property type="evidence" value="ECO:0007669"/>
    <property type="project" value="UniProtKB-KW"/>
</dbReference>
<evidence type="ECO:0000313" key="3">
    <source>
        <dbReference type="EMBL" id="PMD28535.1"/>
    </source>
</evidence>
<dbReference type="PANTHER" id="PTHR23077">
    <property type="entry name" value="AAA-FAMILY ATPASE"/>
    <property type="match status" value="1"/>
</dbReference>
<evidence type="ECO:0000259" key="2">
    <source>
        <dbReference type="SMART" id="SM00382"/>
    </source>
</evidence>
<organism evidence="3 4">
    <name type="scientific">Hyaloscypha hepaticicola</name>
    <dbReference type="NCBI Taxonomy" id="2082293"/>
    <lineage>
        <taxon>Eukaryota</taxon>
        <taxon>Fungi</taxon>
        <taxon>Dikarya</taxon>
        <taxon>Ascomycota</taxon>
        <taxon>Pezizomycotina</taxon>
        <taxon>Leotiomycetes</taxon>
        <taxon>Helotiales</taxon>
        <taxon>Hyaloscyphaceae</taxon>
        <taxon>Hyaloscypha</taxon>
    </lineage>
</organism>
<dbReference type="CDD" id="cd19481">
    <property type="entry name" value="RecA-like_protease"/>
    <property type="match status" value="1"/>
</dbReference>
<keyword evidence="3" id="KW-0378">Hydrolase</keyword>
<keyword evidence="1" id="KW-0547">Nucleotide-binding</keyword>
<accession>A0A2J6QQK2</accession>
<dbReference type="GO" id="GO:0006508">
    <property type="term" value="P:proteolysis"/>
    <property type="evidence" value="ECO:0007669"/>
    <property type="project" value="UniProtKB-KW"/>
</dbReference>
<dbReference type="InterPro" id="IPR003959">
    <property type="entry name" value="ATPase_AAA_core"/>
</dbReference>
<name>A0A2J6QQK2_9HELO</name>
<comment type="similarity">
    <text evidence="1">Belongs to the AAA ATPase family.</text>
</comment>
<dbReference type="PROSITE" id="PS00674">
    <property type="entry name" value="AAA"/>
    <property type="match status" value="1"/>
</dbReference>
<sequence>MSGPDMAYEKYRTHFGNNSVDTEAAMVSALRLQYPSLKLTTCDPAVHDLIGFAAAGKAKLTILDPNAHRVIRQVKQASRKTVDMNLLPQPDAPRFMEQEEGSFSNQVKFGRYLYKWEDQEYLVYLVDGISSGRWCSHYYILCEACQEDEKSMSSKATDRLMYAAASWAMESQDEILVFNHGRWEKDKELFKSVKSTSWEDVILEQEMKTSLVKDVEGFFDAKEIYKDLNVPWKRGIILHGEPGNGKTLSLRALMHGLGVRTPAIPTLYVKTFEGGFGHQPSIRAIFTKARLTAPCLLIFEDIDSLVVETVRSYFLNEVDGLEANDGIMIVATTNHLEKLDPALAHRPSRFDKKCHFPCPKKQERVMYCRYWRNHLAKKNIYAFPDAMCEAIAGITEDFSFAYLKELFLSALLGLARDAAGVVMEEEDVGKELEKLVLWRRARDEAKLLRKDLKSKSKVESKVGAIGEEEDIIPRSCQRTVGPV</sequence>
<dbReference type="STRING" id="1745343.A0A2J6QQK2"/>
<dbReference type="GO" id="GO:0003723">
    <property type="term" value="F:RNA binding"/>
    <property type="evidence" value="ECO:0007669"/>
    <property type="project" value="TreeGrafter"/>
</dbReference>
<protein>
    <submittedName>
        <fullName evidence="3">ATP-dependent Zn protease</fullName>
    </submittedName>
</protein>
<keyword evidence="3" id="KW-0645">Protease</keyword>
<keyword evidence="1" id="KW-0067">ATP-binding</keyword>
<dbReference type="InterPro" id="IPR003593">
    <property type="entry name" value="AAA+_ATPase"/>
</dbReference>
<dbReference type="Gene3D" id="1.10.8.60">
    <property type="match status" value="1"/>
</dbReference>
<dbReference type="InterPro" id="IPR003960">
    <property type="entry name" value="ATPase_AAA_CS"/>
</dbReference>
<dbReference type="GO" id="GO:0042254">
    <property type="term" value="P:ribosome biogenesis"/>
    <property type="evidence" value="ECO:0007669"/>
    <property type="project" value="TreeGrafter"/>
</dbReference>
<gene>
    <name evidence="3" type="ORF">NA56DRAFT_614961</name>
</gene>
<dbReference type="SMART" id="SM00382">
    <property type="entry name" value="AAA"/>
    <property type="match status" value="1"/>
</dbReference>
<evidence type="ECO:0000313" key="4">
    <source>
        <dbReference type="Proteomes" id="UP000235672"/>
    </source>
</evidence>
<dbReference type="OrthoDB" id="2115716at2759"/>
<dbReference type="InterPro" id="IPR027417">
    <property type="entry name" value="P-loop_NTPase"/>
</dbReference>
<dbReference type="SUPFAM" id="SSF52540">
    <property type="entry name" value="P-loop containing nucleoside triphosphate hydrolases"/>
    <property type="match status" value="1"/>
</dbReference>
<dbReference type="InterPro" id="IPR050168">
    <property type="entry name" value="AAA_ATPase_domain"/>
</dbReference>
<evidence type="ECO:0000256" key="1">
    <source>
        <dbReference type="RuleBase" id="RU003651"/>
    </source>
</evidence>
<keyword evidence="4" id="KW-1185">Reference proteome</keyword>
<dbReference type="Gene3D" id="3.40.50.300">
    <property type="entry name" value="P-loop containing nucleotide triphosphate hydrolases"/>
    <property type="match status" value="1"/>
</dbReference>
<dbReference type="PANTHER" id="PTHR23077:SF132">
    <property type="entry name" value="ATP-DEPENDENT ZN PROTEASE"/>
    <property type="match status" value="1"/>
</dbReference>
<dbReference type="Proteomes" id="UP000235672">
    <property type="component" value="Unassembled WGS sequence"/>
</dbReference>
<proteinExistence type="inferred from homology"/>
<dbReference type="EMBL" id="KZ613464">
    <property type="protein sequence ID" value="PMD28535.1"/>
    <property type="molecule type" value="Genomic_DNA"/>
</dbReference>
<feature type="domain" description="AAA+ ATPase" evidence="2">
    <location>
        <begin position="232"/>
        <end position="360"/>
    </location>
</feature>
<dbReference type="GO" id="GO:0008233">
    <property type="term" value="F:peptidase activity"/>
    <property type="evidence" value="ECO:0007669"/>
    <property type="project" value="UniProtKB-KW"/>
</dbReference>
<dbReference type="Pfam" id="PF00004">
    <property type="entry name" value="AAA"/>
    <property type="match status" value="1"/>
</dbReference>
<dbReference type="GO" id="GO:0005634">
    <property type="term" value="C:nucleus"/>
    <property type="evidence" value="ECO:0007669"/>
    <property type="project" value="TreeGrafter"/>
</dbReference>
<dbReference type="GO" id="GO:1990275">
    <property type="term" value="F:preribosome binding"/>
    <property type="evidence" value="ECO:0007669"/>
    <property type="project" value="TreeGrafter"/>
</dbReference>
<reference evidence="3 4" key="1">
    <citation type="submission" date="2016-05" db="EMBL/GenBank/DDBJ databases">
        <title>A degradative enzymes factory behind the ericoid mycorrhizal symbiosis.</title>
        <authorList>
            <consortium name="DOE Joint Genome Institute"/>
            <person name="Martino E."/>
            <person name="Morin E."/>
            <person name="Grelet G."/>
            <person name="Kuo A."/>
            <person name="Kohler A."/>
            <person name="Daghino S."/>
            <person name="Barry K."/>
            <person name="Choi C."/>
            <person name="Cichocki N."/>
            <person name="Clum A."/>
            <person name="Copeland A."/>
            <person name="Hainaut M."/>
            <person name="Haridas S."/>
            <person name="Labutti K."/>
            <person name="Lindquist E."/>
            <person name="Lipzen A."/>
            <person name="Khouja H.-R."/>
            <person name="Murat C."/>
            <person name="Ohm R."/>
            <person name="Olson A."/>
            <person name="Spatafora J."/>
            <person name="Veneault-Fourrey C."/>
            <person name="Henrissat B."/>
            <person name="Grigoriev I."/>
            <person name="Martin F."/>
            <person name="Perotto S."/>
        </authorList>
    </citation>
    <scope>NUCLEOTIDE SEQUENCE [LARGE SCALE GENOMIC DNA]</scope>
    <source>
        <strain evidence="3 4">UAMH 7357</strain>
    </source>
</reference>